<feature type="compositionally biased region" description="Polar residues" evidence="1">
    <location>
        <begin position="423"/>
        <end position="435"/>
    </location>
</feature>
<dbReference type="InterPro" id="IPR018712">
    <property type="entry name" value="Tle1-like_cat"/>
</dbReference>
<proteinExistence type="predicted"/>
<feature type="region of interest" description="Disordered" evidence="1">
    <location>
        <begin position="418"/>
        <end position="446"/>
    </location>
</feature>
<dbReference type="PANTHER" id="PTHR33840">
    <property type="match status" value="1"/>
</dbReference>
<sequence length="546" mass="60668">MQQSPRNTLPASRTLVLCFDGTTNHYDSDNTNIVNFFALLRKDDRESQLCYYQAGIGTFYPPGVVSPMFQWIAKLADQALAWYLDQHVMDGYKHVHRLFICQNYRPGDKICLFGFSRGAYTARAVAGLIYKARSIGLIAKDNHQQINFAYLLYKRTDEEGIRLAKGFKETFSQEIEIEYVGVWDTVASVGLFMSRSLPFTVSNTAIRTFRHAVSLDERRAKFRPNMYHRNAPSPAAAVLDPNHASPIGKDAAPDPSSTGVRATAIDRSGSGSSSSSASSSGEPKKKTSILSWRSKSTKKKNSNFYSSPEQQMGVDKRSAEDVKEVWFAGCHSDVGGGNVQNTVSSSLAGISLRWMVREIQRSQCGIQFDNQALAKFGCDITTLMVDQQTDGQQLLQVGIDNKLGLGLGNNTVIGGSTEAASPVSATNSNPPLSGTTKKKAAKQMSSGMSQDAIDAVQPLHDDLVFSVKKNWLAPLWWVLEIVPTVYSWQTSEGEWKKEFRPHLGRGRVIEESNPHLHISVKQRMENKELKYRPAAVWKEGEQVWVH</sequence>
<protein>
    <recommendedName>
        <fullName evidence="2">T6SS Phospholipase effector Tle1-like catalytic domain-containing protein</fullName>
    </recommendedName>
</protein>
<evidence type="ECO:0000313" key="3">
    <source>
        <dbReference type="EMBL" id="TFL02742.1"/>
    </source>
</evidence>
<feature type="compositionally biased region" description="Low complexity" evidence="1">
    <location>
        <begin position="268"/>
        <end position="281"/>
    </location>
</feature>
<keyword evidence="4" id="KW-1185">Reference proteome</keyword>
<dbReference type="EMBL" id="ML178822">
    <property type="protein sequence ID" value="TFL02742.1"/>
    <property type="molecule type" value="Genomic_DNA"/>
</dbReference>
<accession>A0A5C3QLU9</accession>
<name>A0A5C3QLU9_9AGAR</name>
<evidence type="ECO:0000259" key="2">
    <source>
        <dbReference type="Pfam" id="PF09994"/>
    </source>
</evidence>
<dbReference type="OrthoDB" id="3162439at2759"/>
<evidence type="ECO:0000313" key="4">
    <source>
        <dbReference type="Proteomes" id="UP000305067"/>
    </source>
</evidence>
<reference evidence="3 4" key="1">
    <citation type="journal article" date="2019" name="Nat. Ecol. Evol.">
        <title>Megaphylogeny resolves global patterns of mushroom evolution.</title>
        <authorList>
            <person name="Varga T."/>
            <person name="Krizsan K."/>
            <person name="Foldi C."/>
            <person name="Dima B."/>
            <person name="Sanchez-Garcia M."/>
            <person name="Sanchez-Ramirez S."/>
            <person name="Szollosi G.J."/>
            <person name="Szarkandi J.G."/>
            <person name="Papp V."/>
            <person name="Albert L."/>
            <person name="Andreopoulos W."/>
            <person name="Angelini C."/>
            <person name="Antonin V."/>
            <person name="Barry K.W."/>
            <person name="Bougher N.L."/>
            <person name="Buchanan P."/>
            <person name="Buyck B."/>
            <person name="Bense V."/>
            <person name="Catcheside P."/>
            <person name="Chovatia M."/>
            <person name="Cooper J."/>
            <person name="Damon W."/>
            <person name="Desjardin D."/>
            <person name="Finy P."/>
            <person name="Geml J."/>
            <person name="Haridas S."/>
            <person name="Hughes K."/>
            <person name="Justo A."/>
            <person name="Karasinski D."/>
            <person name="Kautmanova I."/>
            <person name="Kiss B."/>
            <person name="Kocsube S."/>
            <person name="Kotiranta H."/>
            <person name="LaButti K.M."/>
            <person name="Lechner B.E."/>
            <person name="Liimatainen K."/>
            <person name="Lipzen A."/>
            <person name="Lukacs Z."/>
            <person name="Mihaltcheva S."/>
            <person name="Morgado L.N."/>
            <person name="Niskanen T."/>
            <person name="Noordeloos M.E."/>
            <person name="Ohm R.A."/>
            <person name="Ortiz-Santana B."/>
            <person name="Ovrebo C."/>
            <person name="Racz N."/>
            <person name="Riley R."/>
            <person name="Savchenko A."/>
            <person name="Shiryaev A."/>
            <person name="Soop K."/>
            <person name="Spirin V."/>
            <person name="Szebenyi C."/>
            <person name="Tomsovsky M."/>
            <person name="Tulloss R.E."/>
            <person name="Uehling J."/>
            <person name="Grigoriev I.V."/>
            <person name="Vagvolgyi C."/>
            <person name="Papp T."/>
            <person name="Martin F.M."/>
            <person name="Miettinen O."/>
            <person name="Hibbett D.S."/>
            <person name="Nagy L.G."/>
        </authorList>
    </citation>
    <scope>NUCLEOTIDE SEQUENCE [LARGE SCALE GENOMIC DNA]</scope>
    <source>
        <strain evidence="3 4">CBS 309.79</strain>
    </source>
</reference>
<gene>
    <name evidence="3" type="ORF">BDV98DRAFT_505979</name>
</gene>
<dbReference type="STRING" id="1884261.A0A5C3QLU9"/>
<dbReference type="AlphaFoldDB" id="A0A5C3QLU9"/>
<dbReference type="Pfam" id="PF09994">
    <property type="entry name" value="T6SS_Tle1-like_cat"/>
    <property type="match status" value="1"/>
</dbReference>
<feature type="domain" description="T6SS Phospholipase effector Tle1-like catalytic" evidence="2">
    <location>
        <begin position="13"/>
        <end position="358"/>
    </location>
</feature>
<evidence type="ECO:0000256" key="1">
    <source>
        <dbReference type="SAM" id="MobiDB-lite"/>
    </source>
</evidence>
<dbReference type="Proteomes" id="UP000305067">
    <property type="component" value="Unassembled WGS sequence"/>
</dbReference>
<dbReference type="PANTHER" id="PTHR33840:SF2">
    <property type="entry name" value="TLE1 PHOSPHOLIPASE DOMAIN-CONTAINING PROTEIN"/>
    <property type="match status" value="1"/>
</dbReference>
<organism evidence="3 4">
    <name type="scientific">Pterulicium gracile</name>
    <dbReference type="NCBI Taxonomy" id="1884261"/>
    <lineage>
        <taxon>Eukaryota</taxon>
        <taxon>Fungi</taxon>
        <taxon>Dikarya</taxon>
        <taxon>Basidiomycota</taxon>
        <taxon>Agaricomycotina</taxon>
        <taxon>Agaricomycetes</taxon>
        <taxon>Agaricomycetidae</taxon>
        <taxon>Agaricales</taxon>
        <taxon>Pleurotineae</taxon>
        <taxon>Pterulaceae</taxon>
        <taxon>Pterulicium</taxon>
    </lineage>
</organism>
<feature type="region of interest" description="Disordered" evidence="1">
    <location>
        <begin position="227"/>
        <end position="317"/>
    </location>
</feature>